<keyword evidence="9" id="KW-1185">Reference proteome</keyword>
<keyword evidence="2 4" id="KW-0238">DNA-binding</keyword>
<name>A0A5F2C258_9LEPT</name>
<protein>
    <submittedName>
        <fullName evidence="6">TetR/AcrR family transcriptional regulator</fullName>
    </submittedName>
</protein>
<dbReference type="InterPro" id="IPR036271">
    <property type="entry name" value="Tet_transcr_reg_TetR-rel_C_sf"/>
</dbReference>
<evidence type="ECO:0000256" key="1">
    <source>
        <dbReference type="ARBA" id="ARBA00023015"/>
    </source>
</evidence>
<proteinExistence type="predicted"/>
<comment type="caution">
    <text evidence="6">The sequence shown here is derived from an EMBL/GenBank/DDBJ whole genome shotgun (WGS) entry which is preliminary data.</text>
</comment>
<evidence type="ECO:0000256" key="2">
    <source>
        <dbReference type="ARBA" id="ARBA00023125"/>
    </source>
</evidence>
<organism evidence="6 8">
    <name type="scientific">Leptospira selangorensis</name>
    <dbReference type="NCBI Taxonomy" id="2484982"/>
    <lineage>
        <taxon>Bacteria</taxon>
        <taxon>Pseudomonadati</taxon>
        <taxon>Spirochaetota</taxon>
        <taxon>Spirochaetia</taxon>
        <taxon>Leptospirales</taxon>
        <taxon>Leptospiraceae</taxon>
        <taxon>Leptospira</taxon>
    </lineage>
</organism>
<dbReference type="AlphaFoldDB" id="A0A5F2C258"/>
<sequence length="193" mass="22480">MSSKEDILTITADLFYTNGYNNTGLAEILSKCNLAKTSLYHHFGSKAGLGIAYLERMKEELFTRIHKWVNKRESLSEYLSAWIWYIKKSIKENKFQGCPFASFAYGLSQDDLKIFSSKMEEISKEWISLLSEFIRSLQKDGKLKKDQNPSEIASEMLAIYQGHVTLWKLTRDPKQIETMDRKFKELAKSVERR</sequence>
<dbReference type="PROSITE" id="PS50977">
    <property type="entry name" value="HTH_TETR_2"/>
    <property type="match status" value="1"/>
</dbReference>
<feature type="DNA-binding region" description="H-T-H motif" evidence="4">
    <location>
        <begin position="24"/>
        <end position="43"/>
    </location>
</feature>
<evidence type="ECO:0000313" key="8">
    <source>
        <dbReference type="Proteomes" id="UP000297832"/>
    </source>
</evidence>
<dbReference type="RefSeq" id="WP_135627329.1">
    <property type="nucleotide sequence ID" value="NZ_RQGU01000090.1"/>
</dbReference>
<evidence type="ECO:0000256" key="3">
    <source>
        <dbReference type="ARBA" id="ARBA00023163"/>
    </source>
</evidence>
<dbReference type="SUPFAM" id="SSF48498">
    <property type="entry name" value="Tetracyclin repressor-like, C-terminal domain"/>
    <property type="match status" value="1"/>
</dbReference>
<dbReference type="Pfam" id="PF00440">
    <property type="entry name" value="TetR_N"/>
    <property type="match status" value="1"/>
</dbReference>
<dbReference type="SUPFAM" id="SSF46689">
    <property type="entry name" value="Homeodomain-like"/>
    <property type="match status" value="1"/>
</dbReference>
<dbReference type="Gene3D" id="1.10.357.10">
    <property type="entry name" value="Tetracycline Repressor, domain 2"/>
    <property type="match status" value="1"/>
</dbReference>
<evidence type="ECO:0000256" key="4">
    <source>
        <dbReference type="PROSITE-ProRule" id="PRU00335"/>
    </source>
</evidence>
<dbReference type="Proteomes" id="UP000298057">
    <property type="component" value="Unassembled WGS sequence"/>
</dbReference>
<evidence type="ECO:0000313" key="6">
    <source>
        <dbReference type="EMBL" id="TGM17016.1"/>
    </source>
</evidence>
<evidence type="ECO:0000313" key="9">
    <source>
        <dbReference type="Proteomes" id="UP000298057"/>
    </source>
</evidence>
<dbReference type="PRINTS" id="PR00455">
    <property type="entry name" value="HTHTETR"/>
</dbReference>
<dbReference type="InterPro" id="IPR011075">
    <property type="entry name" value="TetR_C"/>
</dbReference>
<dbReference type="InterPro" id="IPR001647">
    <property type="entry name" value="HTH_TetR"/>
</dbReference>
<accession>A0A5F2C258</accession>
<dbReference type="InterPro" id="IPR009057">
    <property type="entry name" value="Homeodomain-like_sf"/>
</dbReference>
<feature type="domain" description="HTH tetR-type" evidence="5">
    <location>
        <begin position="1"/>
        <end position="61"/>
    </location>
</feature>
<dbReference type="Proteomes" id="UP000297832">
    <property type="component" value="Unassembled WGS sequence"/>
</dbReference>
<keyword evidence="3" id="KW-0804">Transcription</keyword>
<dbReference type="GO" id="GO:0003677">
    <property type="term" value="F:DNA binding"/>
    <property type="evidence" value="ECO:0007669"/>
    <property type="project" value="UniProtKB-UniRule"/>
</dbReference>
<dbReference type="PANTHER" id="PTHR47506:SF1">
    <property type="entry name" value="HTH-TYPE TRANSCRIPTIONAL REGULATOR YJDC"/>
    <property type="match status" value="1"/>
</dbReference>
<dbReference type="EMBL" id="RQGV01000001">
    <property type="protein sequence ID" value="TGM17016.1"/>
    <property type="molecule type" value="Genomic_DNA"/>
</dbReference>
<reference evidence="8 9" key="2">
    <citation type="journal article" date="2019" name="PLoS Negl. Trop. Dis.">
        <title>Revisiting the worldwide diversity of Leptospira species in the environment.</title>
        <authorList>
            <person name="Vincent A.T."/>
            <person name="Schiettekatte O."/>
            <person name="Bourhy P."/>
            <person name="Veyrier F.J."/>
            <person name="Picardeau M."/>
        </authorList>
    </citation>
    <scope>NUCLEOTIDE SEQUENCE [LARGE SCALE GENOMIC DNA]</scope>
    <source>
        <strain evidence="6 8">201702405</strain>
        <strain evidence="9">201702406</strain>
    </source>
</reference>
<dbReference type="EMBL" id="RQGU01000090">
    <property type="protein sequence ID" value="TGM21354.1"/>
    <property type="molecule type" value="Genomic_DNA"/>
</dbReference>
<gene>
    <name evidence="6" type="ORF">EHQ81_00435</name>
    <name evidence="7" type="ORF">EHQ82_10180</name>
</gene>
<evidence type="ECO:0000259" key="5">
    <source>
        <dbReference type="PROSITE" id="PS50977"/>
    </source>
</evidence>
<keyword evidence="1" id="KW-0805">Transcription regulation</keyword>
<dbReference type="PANTHER" id="PTHR47506">
    <property type="entry name" value="TRANSCRIPTIONAL REGULATORY PROTEIN"/>
    <property type="match status" value="1"/>
</dbReference>
<dbReference type="Pfam" id="PF16925">
    <property type="entry name" value="TetR_C_13"/>
    <property type="match status" value="1"/>
</dbReference>
<evidence type="ECO:0000313" key="7">
    <source>
        <dbReference type="EMBL" id="TGM21354.1"/>
    </source>
</evidence>
<reference evidence="7" key="1">
    <citation type="submission" date="2018-10" db="EMBL/GenBank/DDBJ databases">
        <authorList>
            <person name="Vincent A.T."/>
            <person name="Schiettekatte O."/>
            <person name="Bourhy P."/>
            <person name="Veyrier F.J."/>
            <person name="Picardeau M."/>
        </authorList>
    </citation>
    <scope>NUCLEOTIDE SEQUENCE</scope>
    <source>
        <strain evidence="7">201702406</strain>
    </source>
</reference>